<reference evidence="3" key="1">
    <citation type="submission" date="2022-11" db="UniProtKB">
        <authorList>
            <consortium name="WormBaseParasite"/>
        </authorList>
    </citation>
    <scope>IDENTIFICATION</scope>
</reference>
<evidence type="ECO:0000313" key="2">
    <source>
        <dbReference type="Proteomes" id="UP000887565"/>
    </source>
</evidence>
<evidence type="ECO:0000313" key="3">
    <source>
        <dbReference type="WBParaSite" id="nRc.2.0.1.t36888-RA"/>
    </source>
</evidence>
<sequence>MPLAPLLASPCSTAEYAYLYDLLMCHAQNFDPAMHTAFYNCMWYGAEGNPQVHLTDWMNRIPEREPSFSFQMVTAIEQIDIDESDYRANPHSCFHFYSRLLNIINFQNRLSFPTPIPNGKHWPQPTPPIIFRGRRPTPSEQTTSRCQQQAQQKAQETAGQTSSQIGVTSQPKVRTTKTAASAKPARPARQSDSQRSCHESHHHEDRHHKETKQSPQKDTTSRDSLQQDHCEDAPPHCTQSEQTRQVNSTGFYEQAYQHGFRHSPLKLTDYISPLQGDAKIQRHL</sequence>
<name>A0A915KDL6_ROMCU</name>
<feature type="compositionally biased region" description="Basic and acidic residues" evidence="1">
    <location>
        <begin position="195"/>
        <end position="212"/>
    </location>
</feature>
<proteinExistence type="predicted"/>
<dbReference type="AlphaFoldDB" id="A0A915KDL6"/>
<evidence type="ECO:0000256" key="1">
    <source>
        <dbReference type="SAM" id="MobiDB-lite"/>
    </source>
</evidence>
<keyword evidence="2" id="KW-1185">Reference proteome</keyword>
<feature type="region of interest" description="Disordered" evidence="1">
    <location>
        <begin position="116"/>
        <end position="245"/>
    </location>
</feature>
<feature type="compositionally biased region" description="Polar residues" evidence="1">
    <location>
        <begin position="162"/>
        <end position="179"/>
    </location>
</feature>
<dbReference type="WBParaSite" id="nRc.2.0.1.t36888-RA">
    <property type="protein sequence ID" value="nRc.2.0.1.t36888-RA"/>
    <property type="gene ID" value="nRc.2.0.1.g36888"/>
</dbReference>
<feature type="compositionally biased region" description="Basic and acidic residues" evidence="1">
    <location>
        <begin position="219"/>
        <end position="234"/>
    </location>
</feature>
<protein>
    <submittedName>
        <fullName evidence="3">Uncharacterized protein</fullName>
    </submittedName>
</protein>
<accession>A0A915KDL6</accession>
<dbReference type="Proteomes" id="UP000887565">
    <property type="component" value="Unplaced"/>
</dbReference>
<organism evidence="2 3">
    <name type="scientific">Romanomermis culicivorax</name>
    <name type="common">Nematode worm</name>
    <dbReference type="NCBI Taxonomy" id="13658"/>
    <lineage>
        <taxon>Eukaryota</taxon>
        <taxon>Metazoa</taxon>
        <taxon>Ecdysozoa</taxon>
        <taxon>Nematoda</taxon>
        <taxon>Enoplea</taxon>
        <taxon>Dorylaimia</taxon>
        <taxon>Mermithida</taxon>
        <taxon>Mermithoidea</taxon>
        <taxon>Mermithidae</taxon>
        <taxon>Romanomermis</taxon>
    </lineage>
</organism>
<feature type="compositionally biased region" description="Low complexity" evidence="1">
    <location>
        <begin position="141"/>
        <end position="161"/>
    </location>
</feature>